<evidence type="ECO:0000313" key="2">
    <source>
        <dbReference type="EnsemblPlants" id="Pp3c9_16400V3.2"/>
    </source>
</evidence>
<dbReference type="GO" id="GO:0043531">
    <property type="term" value="F:ADP binding"/>
    <property type="evidence" value="ECO:0007669"/>
    <property type="project" value="InterPro"/>
</dbReference>
<dbReference type="InterPro" id="IPR044974">
    <property type="entry name" value="Disease_R_plants"/>
</dbReference>
<proteinExistence type="predicted"/>
<dbReference type="AlphaFoldDB" id="A0A7I4EPA4"/>
<dbReference type="PRINTS" id="PR00364">
    <property type="entry name" value="DISEASERSIST"/>
</dbReference>
<dbReference type="GO" id="GO:0006952">
    <property type="term" value="P:defense response"/>
    <property type="evidence" value="ECO:0007669"/>
    <property type="project" value="InterPro"/>
</dbReference>
<protein>
    <recommendedName>
        <fullName evidence="1">NB-ARC domain-containing protein</fullName>
    </recommendedName>
</protein>
<organism evidence="2 3">
    <name type="scientific">Physcomitrium patens</name>
    <name type="common">Spreading-leaved earth moss</name>
    <name type="synonym">Physcomitrella patens</name>
    <dbReference type="NCBI Taxonomy" id="3218"/>
    <lineage>
        <taxon>Eukaryota</taxon>
        <taxon>Viridiplantae</taxon>
        <taxon>Streptophyta</taxon>
        <taxon>Embryophyta</taxon>
        <taxon>Bryophyta</taxon>
        <taxon>Bryophytina</taxon>
        <taxon>Bryopsida</taxon>
        <taxon>Funariidae</taxon>
        <taxon>Funariales</taxon>
        <taxon>Funariaceae</taxon>
        <taxon>Physcomitrium</taxon>
    </lineage>
</organism>
<evidence type="ECO:0000313" key="3">
    <source>
        <dbReference type="Proteomes" id="UP000006727"/>
    </source>
</evidence>
<dbReference type="Gene3D" id="1.10.8.430">
    <property type="entry name" value="Helical domain of apoptotic protease-activating factors"/>
    <property type="match status" value="1"/>
</dbReference>
<reference evidence="2" key="3">
    <citation type="submission" date="2020-12" db="UniProtKB">
        <authorList>
            <consortium name="EnsemblPlants"/>
        </authorList>
    </citation>
    <scope>IDENTIFICATION</scope>
</reference>
<dbReference type="Gene3D" id="3.40.50.300">
    <property type="entry name" value="P-loop containing nucleotide triphosphate hydrolases"/>
    <property type="match status" value="1"/>
</dbReference>
<dbReference type="InterPro" id="IPR027417">
    <property type="entry name" value="P-loop_NTPase"/>
</dbReference>
<reference evidence="2 3" key="1">
    <citation type="journal article" date="2008" name="Science">
        <title>The Physcomitrella genome reveals evolutionary insights into the conquest of land by plants.</title>
        <authorList>
            <person name="Rensing S."/>
            <person name="Lang D."/>
            <person name="Zimmer A."/>
            <person name="Terry A."/>
            <person name="Salamov A."/>
            <person name="Shapiro H."/>
            <person name="Nishiyama T."/>
            <person name="Perroud P.-F."/>
            <person name="Lindquist E."/>
            <person name="Kamisugi Y."/>
            <person name="Tanahashi T."/>
            <person name="Sakakibara K."/>
            <person name="Fujita T."/>
            <person name="Oishi K."/>
            <person name="Shin-I T."/>
            <person name="Kuroki Y."/>
            <person name="Toyoda A."/>
            <person name="Suzuki Y."/>
            <person name="Hashimoto A."/>
            <person name="Yamaguchi K."/>
            <person name="Sugano A."/>
            <person name="Kohara Y."/>
            <person name="Fujiyama A."/>
            <person name="Anterola A."/>
            <person name="Aoki S."/>
            <person name="Ashton N."/>
            <person name="Barbazuk W.B."/>
            <person name="Barker E."/>
            <person name="Bennetzen J."/>
            <person name="Bezanilla M."/>
            <person name="Blankenship R."/>
            <person name="Cho S.H."/>
            <person name="Dutcher S."/>
            <person name="Estelle M."/>
            <person name="Fawcett J.A."/>
            <person name="Gundlach H."/>
            <person name="Hanada K."/>
            <person name="Heyl A."/>
            <person name="Hicks K.A."/>
            <person name="Hugh J."/>
            <person name="Lohr M."/>
            <person name="Mayer K."/>
            <person name="Melkozernov A."/>
            <person name="Murata T."/>
            <person name="Nelson D."/>
            <person name="Pils B."/>
            <person name="Prigge M."/>
            <person name="Reiss B."/>
            <person name="Renner T."/>
            <person name="Rombauts S."/>
            <person name="Rushton P."/>
            <person name="Sanderfoot A."/>
            <person name="Schween G."/>
            <person name="Shiu S.-H."/>
            <person name="Stueber K."/>
            <person name="Theodoulou F.L."/>
            <person name="Tu H."/>
            <person name="Van de Peer Y."/>
            <person name="Verrier P.J."/>
            <person name="Waters E."/>
            <person name="Wood A."/>
            <person name="Yang L."/>
            <person name="Cove D."/>
            <person name="Cuming A."/>
            <person name="Hasebe M."/>
            <person name="Lucas S."/>
            <person name="Mishler D.B."/>
            <person name="Reski R."/>
            <person name="Grigoriev I."/>
            <person name="Quatrano R.S."/>
            <person name="Boore J.L."/>
        </authorList>
    </citation>
    <scope>NUCLEOTIDE SEQUENCE [LARGE SCALE GENOMIC DNA]</scope>
    <source>
        <strain evidence="2 3">cv. Gransden 2004</strain>
    </source>
</reference>
<dbReference type="PANTHER" id="PTHR11017:SF385">
    <property type="entry name" value="DISEASE RESISTANCE PROTEIN (TIR-NBS-LRR CLASS)-RELATED"/>
    <property type="match status" value="1"/>
</dbReference>
<keyword evidence="3" id="KW-1185">Reference proteome</keyword>
<name>A0A7I4EPA4_PHYPA</name>
<dbReference type="InterPro" id="IPR042197">
    <property type="entry name" value="Apaf_helical"/>
</dbReference>
<dbReference type="SUPFAM" id="SSF52540">
    <property type="entry name" value="P-loop containing nucleoside triphosphate hydrolases"/>
    <property type="match status" value="1"/>
</dbReference>
<dbReference type="Pfam" id="PF00931">
    <property type="entry name" value="NB-ARC"/>
    <property type="match status" value="1"/>
</dbReference>
<accession>A0A7I4EPA4</accession>
<sequence>MYKVSCFVESIQKKNNGFLIICKVLNQLNFESKPKSLEEAQAMIKEVLMSKKFILVLDDVKDKSIILIVTTRNWKVVKSYLVKIHKFDIRKLDKDASLKLFAAYSYRNSDELSKELIEVGKRIVRSCNGLILSLKVLGSFLGGQKRLRCWERALQKLRRRRPLDRDEIDSEYKLWIVLKLSFDAMKVEEKNMFLDICCFFCNNVK</sequence>
<evidence type="ECO:0000259" key="1">
    <source>
        <dbReference type="Pfam" id="PF00931"/>
    </source>
</evidence>
<dbReference type="Proteomes" id="UP000006727">
    <property type="component" value="Chromosome 9"/>
</dbReference>
<dbReference type="Gramene" id="Pp3c9_16400V3.2">
    <property type="protein sequence ID" value="Pp3c9_16400V3.2"/>
    <property type="gene ID" value="Pp3c9_16400"/>
</dbReference>
<feature type="domain" description="NB-ARC" evidence="1">
    <location>
        <begin position="17"/>
        <end position="110"/>
    </location>
</feature>
<dbReference type="PANTHER" id="PTHR11017">
    <property type="entry name" value="LEUCINE-RICH REPEAT-CONTAINING PROTEIN"/>
    <property type="match status" value="1"/>
</dbReference>
<dbReference type="InterPro" id="IPR002182">
    <property type="entry name" value="NB-ARC"/>
</dbReference>
<reference evidence="2 3" key="2">
    <citation type="journal article" date="2018" name="Plant J.">
        <title>The Physcomitrella patens chromosome-scale assembly reveals moss genome structure and evolution.</title>
        <authorList>
            <person name="Lang D."/>
            <person name="Ullrich K.K."/>
            <person name="Murat F."/>
            <person name="Fuchs J."/>
            <person name="Jenkins J."/>
            <person name="Haas F.B."/>
            <person name="Piednoel M."/>
            <person name="Gundlach H."/>
            <person name="Van Bel M."/>
            <person name="Meyberg R."/>
            <person name="Vives C."/>
            <person name="Morata J."/>
            <person name="Symeonidi A."/>
            <person name="Hiss M."/>
            <person name="Muchero W."/>
            <person name="Kamisugi Y."/>
            <person name="Saleh O."/>
            <person name="Blanc G."/>
            <person name="Decker E.L."/>
            <person name="van Gessel N."/>
            <person name="Grimwood J."/>
            <person name="Hayes R.D."/>
            <person name="Graham S.W."/>
            <person name="Gunter L.E."/>
            <person name="McDaniel S.F."/>
            <person name="Hoernstein S.N.W."/>
            <person name="Larsson A."/>
            <person name="Li F.W."/>
            <person name="Perroud P.F."/>
            <person name="Phillips J."/>
            <person name="Ranjan P."/>
            <person name="Rokshar D.S."/>
            <person name="Rothfels C.J."/>
            <person name="Schneider L."/>
            <person name="Shu S."/>
            <person name="Stevenson D.W."/>
            <person name="Thummler F."/>
            <person name="Tillich M."/>
            <person name="Villarreal Aguilar J.C."/>
            <person name="Widiez T."/>
            <person name="Wong G.K."/>
            <person name="Wymore A."/>
            <person name="Zhang Y."/>
            <person name="Zimmer A.D."/>
            <person name="Quatrano R.S."/>
            <person name="Mayer K.F.X."/>
            <person name="Goodstein D."/>
            <person name="Casacuberta J.M."/>
            <person name="Vandepoele K."/>
            <person name="Reski R."/>
            <person name="Cuming A.C."/>
            <person name="Tuskan G.A."/>
            <person name="Maumus F."/>
            <person name="Salse J."/>
            <person name="Schmutz J."/>
            <person name="Rensing S.A."/>
        </authorList>
    </citation>
    <scope>NUCLEOTIDE SEQUENCE [LARGE SCALE GENOMIC DNA]</scope>
    <source>
        <strain evidence="2 3">cv. Gransden 2004</strain>
    </source>
</reference>
<dbReference type="EnsemblPlants" id="Pp3c9_16400V3.2">
    <property type="protein sequence ID" value="Pp3c9_16400V3.2"/>
    <property type="gene ID" value="Pp3c9_16400"/>
</dbReference>
<dbReference type="EMBL" id="ABEU02000009">
    <property type="status" value="NOT_ANNOTATED_CDS"/>
    <property type="molecule type" value="Genomic_DNA"/>
</dbReference>